<evidence type="ECO:0000259" key="1">
    <source>
        <dbReference type="SMART" id="SM00829"/>
    </source>
</evidence>
<sequence length="344" mass="36985">MSQKSLCLDKKCGDYVVLDMPIWKPGPGEVLIKVMATSLNPVDWKIRKYGFFLEEFPAILGTDIAGIVEELGDGVVEWTKGDRVFTQGQFNNPGASFQQYATAFASTLARIPQGMTFEEASTLPVALTAAYTGLYQVSPNGFGLTPPTSPSTEGIYKATPLVVLGGSSSVGQLVIQLARISGFSPIITTASLDNTDYLKTLGATHVLDREFDMSRLKLSLNVLLGDTAVQLVFDSIGSDATQRLGLHVLDEGGKLVVTMPALVEPTEGKSVNEVYGILRLLHNIELLETLYHDTLTGFLEKGLLKVNAVEILPGGLAGIPAGLDRMENSQVSKLKLVVLPQDTL</sequence>
<dbReference type="CDD" id="cd08249">
    <property type="entry name" value="enoyl_reductase_like"/>
    <property type="match status" value="1"/>
</dbReference>
<dbReference type="InterPro" id="IPR020843">
    <property type="entry name" value="ER"/>
</dbReference>
<reference evidence="2 3" key="1">
    <citation type="journal article" date="2020" name="ISME J.">
        <title>Uncovering the hidden diversity of litter-decomposition mechanisms in mushroom-forming fungi.</title>
        <authorList>
            <person name="Floudas D."/>
            <person name="Bentzer J."/>
            <person name="Ahren D."/>
            <person name="Johansson T."/>
            <person name="Persson P."/>
            <person name="Tunlid A."/>
        </authorList>
    </citation>
    <scope>NUCLEOTIDE SEQUENCE [LARGE SCALE GENOMIC DNA]</scope>
    <source>
        <strain evidence="2 3">CBS 101986</strain>
    </source>
</reference>
<protein>
    <recommendedName>
        <fullName evidence="1">Enoyl reductase (ER) domain-containing protein</fullName>
    </recommendedName>
</protein>
<evidence type="ECO:0000313" key="3">
    <source>
        <dbReference type="Proteomes" id="UP000567179"/>
    </source>
</evidence>
<dbReference type="InterPro" id="IPR036291">
    <property type="entry name" value="NAD(P)-bd_dom_sf"/>
</dbReference>
<feature type="domain" description="Enoyl reductase (ER)" evidence="1">
    <location>
        <begin position="13"/>
        <end position="338"/>
    </location>
</feature>
<proteinExistence type="predicted"/>
<dbReference type="SUPFAM" id="SSF50129">
    <property type="entry name" value="GroES-like"/>
    <property type="match status" value="1"/>
</dbReference>
<dbReference type="SMART" id="SM00829">
    <property type="entry name" value="PKS_ER"/>
    <property type="match status" value="1"/>
</dbReference>
<dbReference type="InterPro" id="IPR047122">
    <property type="entry name" value="Trans-enoyl_RdTase-like"/>
</dbReference>
<dbReference type="Proteomes" id="UP000567179">
    <property type="component" value="Unassembled WGS sequence"/>
</dbReference>
<dbReference type="Pfam" id="PF08240">
    <property type="entry name" value="ADH_N"/>
    <property type="match status" value="1"/>
</dbReference>
<dbReference type="Gene3D" id="3.40.50.720">
    <property type="entry name" value="NAD(P)-binding Rossmann-like Domain"/>
    <property type="match status" value="1"/>
</dbReference>
<gene>
    <name evidence="2" type="ORF">D9619_004343</name>
</gene>
<dbReference type="GO" id="GO:0016651">
    <property type="term" value="F:oxidoreductase activity, acting on NAD(P)H"/>
    <property type="evidence" value="ECO:0007669"/>
    <property type="project" value="InterPro"/>
</dbReference>
<evidence type="ECO:0000313" key="2">
    <source>
        <dbReference type="EMBL" id="KAF5327576.1"/>
    </source>
</evidence>
<dbReference type="OrthoDB" id="3233595at2759"/>
<comment type="caution">
    <text evidence="2">The sequence shown here is derived from an EMBL/GenBank/DDBJ whole genome shotgun (WGS) entry which is preliminary data.</text>
</comment>
<dbReference type="PANTHER" id="PTHR45348:SF2">
    <property type="entry name" value="ZINC-TYPE ALCOHOL DEHYDROGENASE-LIKE PROTEIN C2E1P3.01"/>
    <property type="match status" value="1"/>
</dbReference>
<dbReference type="AlphaFoldDB" id="A0A8H5BQW7"/>
<organism evidence="2 3">
    <name type="scientific">Psilocybe cf. subviscida</name>
    <dbReference type="NCBI Taxonomy" id="2480587"/>
    <lineage>
        <taxon>Eukaryota</taxon>
        <taxon>Fungi</taxon>
        <taxon>Dikarya</taxon>
        <taxon>Basidiomycota</taxon>
        <taxon>Agaricomycotina</taxon>
        <taxon>Agaricomycetes</taxon>
        <taxon>Agaricomycetidae</taxon>
        <taxon>Agaricales</taxon>
        <taxon>Agaricineae</taxon>
        <taxon>Strophariaceae</taxon>
        <taxon>Psilocybe</taxon>
    </lineage>
</organism>
<dbReference type="InterPro" id="IPR013149">
    <property type="entry name" value="ADH-like_C"/>
</dbReference>
<dbReference type="PANTHER" id="PTHR45348">
    <property type="entry name" value="HYPOTHETICAL OXIDOREDUCTASE (EUROFUNG)"/>
    <property type="match status" value="1"/>
</dbReference>
<dbReference type="Pfam" id="PF00107">
    <property type="entry name" value="ADH_zinc_N"/>
    <property type="match status" value="1"/>
</dbReference>
<dbReference type="EMBL" id="JAACJJ010000014">
    <property type="protein sequence ID" value="KAF5327576.1"/>
    <property type="molecule type" value="Genomic_DNA"/>
</dbReference>
<keyword evidence="3" id="KW-1185">Reference proteome</keyword>
<accession>A0A8H5BQW7</accession>
<dbReference type="InterPro" id="IPR011032">
    <property type="entry name" value="GroES-like_sf"/>
</dbReference>
<dbReference type="InterPro" id="IPR013154">
    <property type="entry name" value="ADH-like_N"/>
</dbReference>
<dbReference type="Gene3D" id="3.90.180.10">
    <property type="entry name" value="Medium-chain alcohol dehydrogenases, catalytic domain"/>
    <property type="match status" value="1"/>
</dbReference>
<dbReference type="SUPFAM" id="SSF51735">
    <property type="entry name" value="NAD(P)-binding Rossmann-fold domains"/>
    <property type="match status" value="1"/>
</dbReference>
<name>A0A8H5BQW7_9AGAR</name>